<feature type="non-terminal residue" evidence="2">
    <location>
        <position position="526"/>
    </location>
</feature>
<name>A0A1X6P6J3_PORUM</name>
<feature type="compositionally biased region" description="Pro residues" evidence="1">
    <location>
        <begin position="262"/>
        <end position="277"/>
    </location>
</feature>
<keyword evidence="3" id="KW-1185">Reference proteome</keyword>
<protein>
    <submittedName>
        <fullName evidence="2">Uncharacterized protein</fullName>
    </submittedName>
</protein>
<feature type="region of interest" description="Disordered" evidence="1">
    <location>
        <begin position="1"/>
        <end position="47"/>
    </location>
</feature>
<sequence>MHGVVGRRRRGAECPQVSHVGVGGAPLRPGRKEGRPPRDAGGAHHARDVRCRPTGAAQGFHGVRLRLDGVAARRRASAMVSAIHTDRIGSARSMRNHGVSGEYDMMRAGTPSVLYLCAPQCRHTRVSSSHREKAMHPLGQHSMGHDARGTPTKSSTAHRNCSLETDTPFTPSRPRSATSARARTRAATRYSSSSLLSSPVPSSVPARDPSSVPSLAPSSVPSLSPSSISSPAPSSVLSPPPSSVSSHTPSPPSSYGSSHTQSPPPLAVLSPTPPPISWPVSSPIRSPVRSPSPSPSPSPASTSIPRSIAPLGGFAAAPAAEAPATPPVEPAVEAVARAAPHAAPVPTTPAARRAAPPAAPRAALPAQPRPAPRTLLTAAPPAVPEAAPPAVLAVAPSEAALATSPVYPAVPPPACAVLPTSPRAEDRVAPLDEWAVTPAAATVGAVTPAAVAGSDVPKTASARGIARKLSDTQPWASTHCWTSIGHSRSARARMGKGGSRTAGRYEGGAAAYCGKRAPSRSQGNRK</sequence>
<evidence type="ECO:0000313" key="2">
    <source>
        <dbReference type="EMBL" id="OSX76253.1"/>
    </source>
</evidence>
<dbReference type="AlphaFoldDB" id="A0A1X6P6J3"/>
<feature type="region of interest" description="Disordered" evidence="1">
    <location>
        <begin position="486"/>
        <end position="526"/>
    </location>
</feature>
<feature type="compositionally biased region" description="Low complexity" evidence="1">
    <location>
        <begin position="330"/>
        <end position="368"/>
    </location>
</feature>
<dbReference type="Proteomes" id="UP000218209">
    <property type="component" value="Unassembled WGS sequence"/>
</dbReference>
<gene>
    <name evidence="2" type="ORF">BU14_0200s0008</name>
</gene>
<feature type="region of interest" description="Disordered" evidence="1">
    <location>
        <begin position="127"/>
        <end position="368"/>
    </location>
</feature>
<evidence type="ECO:0000313" key="3">
    <source>
        <dbReference type="Proteomes" id="UP000218209"/>
    </source>
</evidence>
<dbReference type="EMBL" id="KV918874">
    <property type="protein sequence ID" value="OSX76253.1"/>
    <property type="molecule type" value="Genomic_DNA"/>
</dbReference>
<accession>A0A1X6P6J3</accession>
<feature type="compositionally biased region" description="Basic and acidic residues" evidence="1">
    <location>
        <begin position="30"/>
        <end position="47"/>
    </location>
</feature>
<feature type="compositionally biased region" description="Basic residues" evidence="1">
    <location>
        <begin position="1"/>
        <end position="10"/>
    </location>
</feature>
<feature type="compositionally biased region" description="Polar residues" evidence="1">
    <location>
        <begin position="151"/>
        <end position="170"/>
    </location>
</feature>
<feature type="compositionally biased region" description="Low complexity" evidence="1">
    <location>
        <begin position="172"/>
        <end position="261"/>
    </location>
</feature>
<evidence type="ECO:0000256" key="1">
    <source>
        <dbReference type="SAM" id="MobiDB-lite"/>
    </source>
</evidence>
<reference evidence="2 3" key="1">
    <citation type="submission" date="2017-03" db="EMBL/GenBank/DDBJ databases">
        <title>WGS assembly of Porphyra umbilicalis.</title>
        <authorList>
            <person name="Brawley S.H."/>
            <person name="Blouin N.A."/>
            <person name="Ficko-Blean E."/>
            <person name="Wheeler G.L."/>
            <person name="Lohr M."/>
            <person name="Goodson H.V."/>
            <person name="Jenkins J.W."/>
            <person name="Blaby-Haas C.E."/>
            <person name="Helliwell K.E."/>
            <person name="Chan C."/>
            <person name="Marriage T."/>
            <person name="Bhattacharya D."/>
            <person name="Klein A.S."/>
            <person name="Badis Y."/>
            <person name="Brodie J."/>
            <person name="Cao Y."/>
            <person name="Collen J."/>
            <person name="Dittami S.M."/>
            <person name="Gachon C.M."/>
            <person name="Green B.R."/>
            <person name="Karpowicz S."/>
            <person name="Kim J.W."/>
            <person name="Kudahl U."/>
            <person name="Lin S."/>
            <person name="Michel G."/>
            <person name="Mittag M."/>
            <person name="Olson B.J."/>
            <person name="Pangilinan J."/>
            <person name="Peng Y."/>
            <person name="Qiu H."/>
            <person name="Shu S."/>
            <person name="Singer J.T."/>
            <person name="Smith A.G."/>
            <person name="Sprecher B.N."/>
            <person name="Wagner V."/>
            <person name="Wang W."/>
            <person name="Wang Z.-Y."/>
            <person name="Yan J."/>
            <person name="Yarish C."/>
            <person name="Zoeuner-Riek S."/>
            <person name="Zhuang Y."/>
            <person name="Zou Y."/>
            <person name="Lindquist E.A."/>
            <person name="Grimwood J."/>
            <person name="Barry K."/>
            <person name="Rokhsar D.S."/>
            <person name="Schmutz J."/>
            <person name="Stiller J.W."/>
            <person name="Grossman A.R."/>
            <person name="Prochnik S.E."/>
        </authorList>
    </citation>
    <scope>NUCLEOTIDE SEQUENCE [LARGE SCALE GENOMIC DNA]</scope>
    <source>
        <strain evidence="2">4086291</strain>
    </source>
</reference>
<feature type="compositionally biased region" description="Low complexity" evidence="1">
    <location>
        <begin position="278"/>
        <end position="289"/>
    </location>
</feature>
<organism evidence="2 3">
    <name type="scientific">Porphyra umbilicalis</name>
    <name type="common">Purple laver</name>
    <name type="synonym">Red alga</name>
    <dbReference type="NCBI Taxonomy" id="2786"/>
    <lineage>
        <taxon>Eukaryota</taxon>
        <taxon>Rhodophyta</taxon>
        <taxon>Bangiophyceae</taxon>
        <taxon>Bangiales</taxon>
        <taxon>Bangiaceae</taxon>
        <taxon>Porphyra</taxon>
    </lineage>
</organism>
<proteinExistence type="predicted"/>
<feature type="compositionally biased region" description="Low complexity" evidence="1">
    <location>
        <begin position="299"/>
        <end position="323"/>
    </location>
</feature>